<comment type="caution">
    <text evidence="7">The sequence shown here is derived from an EMBL/GenBank/DDBJ whole genome shotgun (WGS) entry which is preliminary data.</text>
</comment>
<proteinExistence type="predicted"/>
<evidence type="ECO:0000313" key="8">
    <source>
        <dbReference type="Proteomes" id="UP000586827"/>
    </source>
</evidence>
<dbReference type="GO" id="GO:0005886">
    <property type="term" value="C:plasma membrane"/>
    <property type="evidence" value="ECO:0007669"/>
    <property type="project" value="UniProtKB-SubCell"/>
</dbReference>
<feature type="transmembrane region" description="Helical" evidence="5">
    <location>
        <begin position="448"/>
        <end position="467"/>
    </location>
</feature>
<dbReference type="Gene3D" id="1.20.1250.20">
    <property type="entry name" value="MFS general substrate transporter like domains"/>
    <property type="match status" value="1"/>
</dbReference>
<feature type="transmembrane region" description="Helical" evidence="5">
    <location>
        <begin position="318"/>
        <end position="337"/>
    </location>
</feature>
<evidence type="ECO:0000259" key="6">
    <source>
        <dbReference type="PROSITE" id="PS50850"/>
    </source>
</evidence>
<reference evidence="7 8" key="1">
    <citation type="submission" date="2020-05" db="EMBL/GenBank/DDBJ databases">
        <title>MicrobeNet Type strains.</title>
        <authorList>
            <person name="Nicholson A.C."/>
        </authorList>
    </citation>
    <scope>NUCLEOTIDE SEQUENCE [LARGE SCALE GENOMIC DNA]</scope>
    <source>
        <strain evidence="7 8">JCM 3224</strain>
    </source>
</reference>
<dbReference type="GO" id="GO:0022857">
    <property type="term" value="F:transmembrane transporter activity"/>
    <property type="evidence" value="ECO:0007669"/>
    <property type="project" value="InterPro"/>
</dbReference>
<dbReference type="EMBL" id="JABELX010000012">
    <property type="protein sequence ID" value="NNH74033.1"/>
    <property type="molecule type" value="Genomic_DNA"/>
</dbReference>
<protein>
    <submittedName>
        <fullName evidence="7">MFS transporter</fullName>
    </submittedName>
</protein>
<evidence type="ECO:0000256" key="5">
    <source>
        <dbReference type="SAM" id="Phobius"/>
    </source>
</evidence>
<feature type="transmembrane region" description="Helical" evidence="5">
    <location>
        <begin position="59"/>
        <end position="78"/>
    </location>
</feature>
<evidence type="ECO:0000256" key="1">
    <source>
        <dbReference type="ARBA" id="ARBA00004651"/>
    </source>
</evidence>
<dbReference type="InterPro" id="IPR053160">
    <property type="entry name" value="MFS_DHA3_Transporter"/>
</dbReference>
<evidence type="ECO:0000256" key="4">
    <source>
        <dbReference type="ARBA" id="ARBA00023136"/>
    </source>
</evidence>
<dbReference type="Proteomes" id="UP000586827">
    <property type="component" value="Unassembled WGS sequence"/>
</dbReference>
<feature type="transmembrane region" description="Helical" evidence="5">
    <location>
        <begin position="287"/>
        <end position="306"/>
    </location>
</feature>
<keyword evidence="2 5" id="KW-0812">Transmembrane</keyword>
<dbReference type="PANTHER" id="PTHR23530:SF1">
    <property type="entry name" value="PERMEASE, MAJOR FACILITATOR SUPERFAMILY-RELATED"/>
    <property type="match status" value="1"/>
</dbReference>
<dbReference type="AlphaFoldDB" id="A0A849C5N6"/>
<dbReference type="InterPro" id="IPR011701">
    <property type="entry name" value="MFS"/>
</dbReference>
<comment type="subcellular location">
    <subcellularLocation>
        <location evidence="1">Cell membrane</location>
        <topology evidence="1">Multi-pass membrane protein</topology>
    </subcellularLocation>
</comment>
<keyword evidence="8" id="KW-1185">Reference proteome</keyword>
<dbReference type="InterPro" id="IPR020846">
    <property type="entry name" value="MFS_dom"/>
</dbReference>
<dbReference type="PANTHER" id="PTHR23530">
    <property type="entry name" value="TRANSPORT PROTEIN-RELATED"/>
    <property type="match status" value="1"/>
</dbReference>
<dbReference type="PROSITE" id="PS50850">
    <property type="entry name" value="MFS"/>
    <property type="match status" value="1"/>
</dbReference>
<dbReference type="SUPFAM" id="SSF103473">
    <property type="entry name" value="MFS general substrate transporter"/>
    <property type="match status" value="1"/>
</dbReference>
<feature type="transmembrane region" description="Helical" evidence="5">
    <location>
        <begin position="349"/>
        <end position="370"/>
    </location>
</feature>
<gene>
    <name evidence="7" type="ORF">HLB23_29970</name>
</gene>
<evidence type="ECO:0000313" key="7">
    <source>
        <dbReference type="EMBL" id="NNH74033.1"/>
    </source>
</evidence>
<evidence type="ECO:0000256" key="3">
    <source>
        <dbReference type="ARBA" id="ARBA00022989"/>
    </source>
</evidence>
<organism evidence="7 8">
    <name type="scientific">Nocardia uniformis</name>
    <dbReference type="NCBI Taxonomy" id="53432"/>
    <lineage>
        <taxon>Bacteria</taxon>
        <taxon>Bacillati</taxon>
        <taxon>Actinomycetota</taxon>
        <taxon>Actinomycetes</taxon>
        <taxon>Mycobacteriales</taxon>
        <taxon>Nocardiaceae</taxon>
        <taxon>Nocardia</taxon>
    </lineage>
</organism>
<keyword evidence="4 5" id="KW-0472">Membrane</keyword>
<dbReference type="InterPro" id="IPR036259">
    <property type="entry name" value="MFS_trans_sf"/>
</dbReference>
<dbReference type="Pfam" id="PF07690">
    <property type="entry name" value="MFS_1"/>
    <property type="match status" value="1"/>
</dbReference>
<feature type="transmembrane region" description="Helical" evidence="5">
    <location>
        <begin position="376"/>
        <end position="401"/>
    </location>
</feature>
<accession>A0A849C5N6</accession>
<feature type="transmembrane region" description="Helical" evidence="5">
    <location>
        <begin position="12"/>
        <end position="38"/>
    </location>
</feature>
<sequence length="480" mass="48543">MLFRGSADLIPLYALYALLFADHGLSTAQISGLLAIWSTTSFLLEVPSGAWADTVSRRGLLILSGVLLVAGFAMWTVFPSYLGFALGFVLWGTSGALMSGTFEALVYDELAARGETSDYPRIMGCTRAASESAALIAIVAAAPLFAWGGYALVGWTSVAIAGLHALLACTLPSAPKVVSAEEAQELAESDDGAESADADPVGLLGDRGSVASVPVDAGVDSGLEPSGTTGAKAAAAGKTGAADNGMTGAVAAETTVPVRAGGSAIARYLLMLRTGLREAVRVKAVRHGVFLASVLYGMTAFDEYFALLAGDAGVTPSVTALLVALTVMGALVGSALAGRTEAMRARTMATALAIGGVLFIAGALLAGLAVHRPEAVYPLTALGFSAIGIAYGIVYNAGVVASARLQDAIEGPARATVTSVSGLLEEVFSLAVFGFVALASLWLPIAPIVALLGVPMLVAAVLVPAWLPPRSGESRGNGAA</sequence>
<evidence type="ECO:0000256" key="2">
    <source>
        <dbReference type="ARBA" id="ARBA00022692"/>
    </source>
</evidence>
<feature type="transmembrane region" description="Helical" evidence="5">
    <location>
        <begin position="128"/>
        <end position="146"/>
    </location>
</feature>
<feature type="domain" description="Major facilitator superfamily (MFS) profile" evidence="6">
    <location>
        <begin position="281"/>
        <end position="480"/>
    </location>
</feature>
<feature type="transmembrane region" description="Helical" evidence="5">
    <location>
        <begin position="422"/>
        <end position="442"/>
    </location>
</feature>
<keyword evidence="3 5" id="KW-1133">Transmembrane helix</keyword>
<name>A0A849C5N6_9NOCA</name>